<dbReference type="Proteomes" id="UP000324222">
    <property type="component" value="Unassembled WGS sequence"/>
</dbReference>
<dbReference type="AlphaFoldDB" id="A0A5B7ICY4"/>
<proteinExistence type="predicted"/>
<sequence>MPKRRDLTSEVTWHGDVRRESAAPRVQRLCTAGWKTPRHARRRPAVGVAPVGPGRTCWLVGGLTPDPDTSLSLAR</sequence>
<name>A0A5B7ICY4_PORTR</name>
<accession>A0A5B7ICY4</accession>
<reference evidence="1 2" key="1">
    <citation type="submission" date="2019-05" db="EMBL/GenBank/DDBJ databases">
        <title>Another draft genome of Portunus trituberculatus and its Hox gene families provides insights of decapod evolution.</title>
        <authorList>
            <person name="Jeong J.-H."/>
            <person name="Song I."/>
            <person name="Kim S."/>
            <person name="Choi T."/>
            <person name="Kim D."/>
            <person name="Ryu S."/>
            <person name="Kim W."/>
        </authorList>
    </citation>
    <scope>NUCLEOTIDE SEQUENCE [LARGE SCALE GENOMIC DNA]</scope>
    <source>
        <tissue evidence="1">Muscle</tissue>
    </source>
</reference>
<organism evidence="1 2">
    <name type="scientific">Portunus trituberculatus</name>
    <name type="common">Swimming crab</name>
    <name type="synonym">Neptunus trituberculatus</name>
    <dbReference type="NCBI Taxonomy" id="210409"/>
    <lineage>
        <taxon>Eukaryota</taxon>
        <taxon>Metazoa</taxon>
        <taxon>Ecdysozoa</taxon>
        <taxon>Arthropoda</taxon>
        <taxon>Crustacea</taxon>
        <taxon>Multicrustacea</taxon>
        <taxon>Malacostraca</taxon>
        <taxon>Eumalacostraca</taxon>
        <taxon>Eucarida</taxon>
        <taxon>Decapoda</taxon>
        <taxon>Pleocyemata</taxon>
        <taxon>Brachyura</taxon>
        <taxon>Eubrachyura</taxon>
        <taxon>Portunoidea</taxon>
        <taxon>Portunidae</taxon>
        <taxon>Portuninae</taxon>
        <taxon>Portunus</taxon>
    </lineage>
</organism>
<dbReference type="EMBL" id="VSRR010062243">
    <property type="protein sequence ID" value="MPC83331.1"/>
    <property type="molecule type" value="Genomic_DNA"/>
</dbReference>
<evidence type="ECO:0000313" key="1">
    <source>
        <dbReference type="EMBL" id="MPC83331.1"/>
    </source>
</evidence>
<comment type="caution">
    <text evidence="1">The sequence shown here is derived from an EMBL/GenBank/DDBJ whole genome shotgun (WGS) entry which is preliminary data.</text>
</comment>
<evidence type="ECO:0000313" key="2">
    <source>
        <dbReference type="Proteomes" id="UP000324222"/>
    </source>
</evidence>
<protein>
    <submittedName>
        <fullName evidence="1">Uncharacterized protein</fullName>
    </submittedName>
</protein>
<gene>
    <name evidence="1" type="ORF">E2C01_078039</name>
</gene>
<keyword evidence="2" id="KW-1185">Reference proteome</keyword>